<evidence type="ECO:0000256" key="5">
    <source>
        <dbReference type="ARBA" id="ARBA00022490"/>
    </source>
</evidence>
<feature type="binding site" evidence="14">
    <location>
        <position position="221"/>
    </location>
    <ligand>
        <name>NAD(+)</name>
        <dbReference type="ChEBI" id="CHEBI:57540"/>
    </ligand>
</feature>
<dbReference type="InterPro" id="IPR004099">
    <property type="entry name" value="Pyr_nucl-diS_OxRdtase_dimer"/>
</dbReference>
<evidence type="ECO:0000256" key="10">
    <source>
        <dbReference type="ARBA" id="ARBA00023157"/>
    </source>
</evidence>
<feature type="binding site" evidence="14">
    <location>
        <begin position="198"/>
        <end position="205"/>
    </location>
    <ligand>
        <name>NAD(+)</name>
        <dbReference type="ChEBI" id="CHEBI:57540"/>
    </ligand>
</feature>
<evidence type="ECO:0000256" key="16">
    <source>
        <dbReference type="RuleBase" id="RU003692"/>
    </source>
</evidence>
<dbReference type="PIRSF" id="PIRSF000350">
    <property type="entry name" value="Mercury_reductase_MerA"/>
    <property type="match status" value="1"/>
</dbReference>
<evidence type="ECO:0000256" key="2">
    <source>
        <dbReference type="ARBA" id="ARBA00007532"/>
    </source>
</evidence>
<sequence length="488" mass="50345">MSTQATNTPDVLVIGGGTGGYATALRAASLGLGVVLVERDKVGGTCLHRGCIPSKAMLHAAELVDGIAEARERWGVKATLDSVDWAALVATRDDIVARNHKGVEAHLAHAGVRVVRGRARLTGPRTVRVEGALTDSAPGAPDRSAPGVHDFTARRGIVLATGSHPRTLPGLVPDGRRVVTSDDALFAPGLPASVLVLGGGAIGVEYASFHRSMGAEVTLVEAAERIVPLEDADVSRHLTRGLKKRGIDVQAGARLLDADVLENGVRARVRTARGETRTVEAERLLVAVGRAPVTEGLGLAAAGLTTDGRGFVVPADWKRLETAVPGIHVVGDLLPPPSLGLAHASFAEALLVAETLAGLPSAPVDYAAVPRVTYSAPQTASVGLSEAEARARGRAVDVDTMPLTAVAKGMVHGQGGMVKVVAEAGGGQVLGVHLVGPHVSEMIAESQLIVGWDAEPSDVARHVHAHPTLSEAVGEVFLTLAGRGLHQQ</sequence>
<feature type="binding site" evidence="14">
    <location>
        <position position="55"/>
    </location>
    <ligand>
        <name>FAD</name>
        <dbReference type="ChEBI" id="CHEBI:57692"/>
    </ligand>
</feature>
<dbReference type="InterPro" id="IPR036188">
    <property type="entry name" value="FAD/NAD-bd_sf"/>
</dbReference>
<dbReference type="RefSeq" id="WP_191872622.1">
    <property type="nucleotide sequence ID" value="NZ_BMTD01000003.1"/>
</dbReference>
<keyword evidence="5" id="KW-0963">Cytoplasm</keyword>
<keyword evidence="10" id="KW-1015">Disulfide bond</keyword>
<dbReference type="Pfam" id="PF07992">
    <property type="entry name" value="Pyr_redox_2"/>
    <property type="match status" value="1"/>
</dbReference>
<dbReference type="EMBL" id="BMTD01000003">
    <property type="protein sequence ID" value="GGU86979.1"/>
    <property type="molecule type" value="Genomic_DNA"/>
</dbReference>
<evidence type="ECO:0000256" key="3">
    <source>
        <dbReference type="ARBA" id="ARBA00012608"/>
    </source>
</evidence>
<dbReference type="Gene3D" id="3.50.50.60">
    <property type="entry name" value="FAD/NAD(P)-binding domain"/>
    <property type="match status" value="2"/>
</dbReference>
<keyword evidence="7 14" id="KW-0274">FAD</keyword>
<evidence type="ECO:0000313" key="20">
    <source>
        <dbReference type="Proteomes" id="UP000618795"/>
    </source>
</evidence>
<dbReference type="PANTHER" id="PTHR22912:SF217">
    <property type="entry name" value="DIHYDROLIPOYL DEHYDROGENASE"/>
    <property type="match status" value="1"/>
</dbReference>
<feature type="binding site" evidence="14">
    <location>
        <position position="332"/>
    </location>
    <ligand>
        <name>FAD</name>
        <dbReference type="ChEBI" id="CHEBI:57692"/>
    </ligand>
</feature>
<feature type="disulfide bond" description="Redox-active" evidence="15">
    <location>
        <begin position="46"/>
        <end position="51"/>
    </location>
</feature>
<keyword evidence="8 16" id="KW-0560">Oxidoreductase</keyword>
<evidence type="ECO:0000256" key="15">
    <source>
        <dbReference type="PIRSR" id="PIRSR000350-4"/>
    </source>
</evidence>
<dbReference type="Gene3D" id="3.30.390.30">
    <property type="match status" value="1"/>
</dbReference>
<dbReference type="Proteomes" id="UP000618795">
    <property type="component" value="Unassembled WGS sequence"/>
</dbReference>
<dbReference type="SUPFAM" id="SSF51905">
    <property type="entry name" value="FAD/NAD(P)-binding domain"/>
    <property type="match status" value="1"/>
</dbReference>
<dbReference type="NCBIfam" id="TIGR01350">
    <property type="entry name" value="lipoamide_DH"/>
    <property type="match status" value="1"/>
</dbReference>
<protein>
    <recommendedName>
        <fullName evidence="4 16">Dihydrolipoyl dehydrogenase</fullName>
        <ecNumber evidence="3 16">1.8.1.4</ecNumber>
    </recommendedName>
</protein>
<reference evidence="19" key="1">
    <citation type="journal article" date="2014" name="Int. J. Syst. Evol. Microbiol.">
        <title>Complete genome sequence of Corynebacterium casei LMG S-19264T (=DSM 44701T), isolated from a smear-ripened cheese.</title>
        <authorList>
            <consortium name="US DOE Joint Genome Institute (JGI-PGF)"/>
            <person name="Walter F."/>
            <person name="Albersmeier A."/>
            <person name="Kalinowski J."/>
            <person name="Ruckert C."/>
        </authorList>
    </citation>
    <scope>NUCLEOTIDE SEQUENCE</scope>
    <source>
        <strain evidence="19">JCM 4369</strain>
    </source>
</reference>
<keyword evidence="14" id="KW-0547">Nucleotide-binding</keyword>
<dbReference type="SUPFAM" id="SSF55424">
    <property type="entry name" value="FAD/NAD-linked reductases, dimerisation (C-terminal) domain"/>
    <property type="match status" value="1"/>
</dbReference>
<evidence type="ECO:0000256" key="11">
    <source>
        <dbReference type="ARBA" id="ARBA00023284"/>
    </source>
</evidence>
<dbReference type="GO" id="GO:0006103">
    <property type="term" value="P:2-oxoglutarate metabolic process"/>
    <property type="evidence" value="ECO:0007669"/>
    <property type="project" value="TreeGrafter"/>
</dbReference>
<dbReference type="AlphaFoldDB" id="A0A918I815"/>
<keyword evidence="6 16" id="KW-0285">Flavoprotein</keyword>
<evidence type="ECO:0000256" key="13">
    <source>
        <dbReference type="PIRSR" id="PIRSR000350-2"/>
    </source>
</evidence>
<reference evidence="19" key="2">
    <citation type="submission" date="2020-09" db="EMBL/GenBank/DDBJ databases">
        <authorList>
            <person name="Sun Q."/>
            <person name="Ohkuma M."/>
        </authorList>
    </citation>
    <scope>NUCLEOTIDE SEQUENCE</scope>
    <source>
        <strain evidence="19">JCM 4369</strain>
    </source>
</reference>
<keyword evidence="11 16" id="KW-0676">Redox-active center</keyword>
<gene>
    <name evidence="19" type="ORF">GCM10010260_20270</name>
</gene>
<evidence type="ECO:0000313" key="19">
    <source>
        <dbReference type="EMBL" id="GGU86979.1"/>
    </source>
</evidence>
<comment type="catalytic activity">
    <reaction evidence="12 16">
        <text>N(6)-[(R)-dihydrolipoyl]-L-lysyl-[protein] + NAD(+) = N(6)-[(R)-lipoyl]-L-lysyl-[protein] + NADH + H(+)</text>
        <dbReference type="Rhea" id="RHEA:15045"/>
        <dbReference type="Rhea" id="RHEA-COMP:10474"/>
        <dbReference type="Rhea" id="RHEA-COMP:10475"/>
        <dbReference type="ChEBI" id="CHEBI:15378"/>
        <dbReference type="ChEBI" id="CHEBI:57540"/>
        <dbReference type="ChEBI" id="CHEBI:57945"/>
        <dbReference type="ChEBI" id="CHEBI:83099"/>
        <dbReference type="ChEBI" id="CHEBI:83100"/>
        <dbReference type="EC" id="1.8.1.4"/>
    </reaction>
</comment>
<dbReference type="FunFam" id="3.30.390.30:FF:000001">
    <property type="entry name" value="Dihydrolipoyl dehydrogenase"/>
    <property type="match status" value="1"/>
</dbReference>
<dbReference type="PRINTS" id="PR00368">
    <property type="entry name" value="FADPNR"/>
</dbReference>
<dbReference type="InterPro" id="IPR016156">
    <property type="entry name" value="FAD/NAD-linked_Rdtase_dimer_sf"/>
</dbReference>
<dbReference type="Pfam" id="PF02852">
    <property type="entry name" value="Pyr_redox_dim"/>
    <property type="match status" value="1"/>
</dbReference>
<evidence type="ECO:0000256" key="14">
    <source>
        <dbReference type="PIRSR" id="PIRSR000350-3"/>
    </source>
</evidence>
<organism evidence="19 20">
    <name type="scientific">Streptomyces filipinensis</name>
    <dbReference type="NCBI Taxonomy" id="66887"/>
    <lineage>
        <taxon>Bacteria</taxon>
        <taxon>Bacillati</taxon>
        <taxon>Actinomycetota</taxon>
        <taxon>Actinomycetes</taxon>
        <taxon>Kitasatosporales</taxon>
        <taxon>Streptomycetaceae</taxon>
        <taxon>Streptomyces</taxon>
    </lineage>
</organism>
<dbReference type="PRINTS" id="PR00411">
    <property type="entry name" value="PNDRDTASEI"/>
</dbReference>
<evidence type="ECO:0000259" key="17">
    <source>
        <dbReference type="Pfam" id="PF02852"/>
    </source>
</evidence>
<feature type="domain" description="FAD/NAD(P)-binding" evidence="18">
    <location>
        <begin position="10"/>
        <end position="348"/>
    </location>
</feature>
<dbReference type="InterPro" id="IPR006258">
    <property type="entry name" value="Lipoamide_DH"/>
</dbReference>
<keyword evidence="9 14" id="KW-0520">NAD</keyword>
<dbReference type="InterPro" id="IPR001100">
    <property type="entry name" value="Pyr_nuc-diS_OxRdtase"/>
</dbReference>
<dbReference type="InterPro" id="IPR012999">
    <property type="entry name" value="Pyr_OxRdtase_I_AS"/>
</dbReference>
<feature type="binding site" evidence="14">
    <location>
        <position position="289"/>
    </location>
    <ligand>
        <name>NAD(+)</name>
        <dbReference type="ChEBI" id="CHEBI:57540"/>
    </ligand>
</feature>
<evidence type="ECO:0000256" key="8">
    <source>
        <dbReference type="ARBA" id="ARBA00023002"/>
    </source>
</evidence>
<dbReference type="InterPro" id="IPR050151">
    <property type="entry name" value="Class-I_Pyr_Nuc-Dis_Oxidored"/>
</dbReference>
<feature type="active site" description="Proton acceptor" evidence="13">
    <location>
        <position position="466"/>
    </location>
</feature>
<dbReference type="GO" id="GO:0050660">
    <property type="term" value="F:flavin adenine dinucleotide binding"/>
    <property type="evidence" value="ECO:0007669"/>
    <property type="project" value="InterPro"/>
</dbReference>
<evidence type="ECO:0000256" key="1">
    <source>
        <dbReference type="ARBA" id="ARBA00004496"/>
    </source>
</evidence>
<evidence type="ECO:0000256" key="12">
    <source>
        <dbReference type="ARBA" id="ARBA00049187"/>
    </source>
</evidence>
<dbReference type="GO" id="GO:0005737">
    <property type="term" value="C:cytoplasm"/>
    <property type="evidence" value="ECO:0007669"/>
    <property type="project" value="UniProtKB-SubCell"/>
</dbReference>
<dbReference type="PANTHER" id="PTHR22912">
    <property type="entry name" value="DISULFIDE OXIDOREDUCTASE"/>
    <property type="match status" value="1"/>
</dbReference>
<proteinExistence type="inferred from homology"/>
<evidence type="ECO:0000256" key="9">
    <source>
        <dbReference type="ARBA" id="ARBA00023027"/>
    </source>
</evidence>
<evidence type="ECO:0000259" key="18">
    <source>
        <dbReference type="Pfam" id="PF07992"/>
    </source>
</evidence>
<dbReference type="PROSITE" id="PS00076">
    <property type="entry name" value="PYRIDINE_REDOX_1"/>
    <property type="match status" value="1"/>
</dbReference>
<feature type="binding site" evidence="14">
    <location>
        <begin position="161"/>
        <end position="163"/>
    </location>
    <ligand>
        <name>FAD</name>
        <dbReference type="ChEBI" id="CHEBI:57692"/>
    </ligand>
</feature>
<comment type="similarity">
    <text evidence="2 16">Belongs to the class-I pyridine nucleotide-disulfide oxidoreductase family.</text>
</comment>
<accession>A0A918I815</accession>
<evidence type="ECO:0000256" key="4">
    <source>
        <dbReference type="ARBA" id="ARBA00016961"/>
    </source>
</evidence>
<evidence type="ECO:0000256" key="6">
    <source>
        <dbReference type="ARBA" id="ARBA00022630"/>
    </source>
</evidence>
<keyword evidence="20" id="KW-1185">Reference proteome</keyword>
<dbReference type="GO" id="GO:0004148">
    <property type="term" value="F:dihydrolipoyl dehydrogenase (NADH) activity"/>
    <property type="evidence" value="ECO:0007669"/>
    <property type="project" value="UniProtKB-EC"/>
</dbReference>
<dbReference type="EC" id="1.8.1.4" evidence="3 16"/>
<comment type="caution">
    <text evidence="19">The sequence shown here is derived from an EMBL/GenBank/DDBJ whole genome shotgun (WGS) entry which is preliminary data.</text>
</comment>
<evidence type="ECO:0000256" key="7">
    <source>
        <dbReference type="ARBA" id="ARBA00022827"/>
    </source>
</evidence>
<dbReference type="InterPro" id="IPR023753">
    <property type="entry name" value="FAD/NAD-binding_dom"/>
</dbReference>
<comment type="miscellaneous">
    <text evidence="16">The active site is a redox-active disulfide bond.</text>
</comment>
<feature type="domain" description="Pyridine nucleotide-disulphide oxidoreductase dimerisation" evidence="17">
    <location>
        <begin position="369"/>
        <end position="475"/>
    </location>
</feature>
<comment type="cofactor">
    <cofactor evidence="14 16">
        <name>FAD</name>
        <dbReference type="ChEBI" id="CHEBI:57692"/>
    </cofactor>
    <text evidence="14 16">Binds 1 FAD per subunit.</text>
</comment>
<name>A0A918I815_9ACTN</name>
<comment type="subcellular location">
    <subcellularLocation>
        <location evidence="1">Cytoplasm</location>
    </subcellularLocation>
</comment>